<feature type="transmembrane region" description="Helical" evidence="2">
    <location>
        <begin position="184"/>
        <end position="209"/>
    </location>
</feature>
<evidence type="ECO:0000256" key="2">
    <source>
        <dbReference type="SAM" id="Phobius"/>
    </source>
</evidence>
<dbReference type="STRING" id="1050202.GCA_000384035_01682"/>
<sequence>MDMVLAQGTGFNVLNSLQSGFTQLVSYLPQLIGALLVLVIGYLVARILRAVITRGLRRLHLDDRMARSGQGARYVERLSPRGSPSRLVGTVAFAVIMLFVLSSAIGTLGIPALTGFMNVVLGYLPRVLAALAIFLIAAAVAGAVGTLVERTMGDSPAGRMARTAAPTMVMAIGVFMILTQLRIAPVIVTVTYIALVGAIALGSAIAFGLGGREAAADMINSSYRRAAPEGARSGSAGDSTETGEREQSWTMRGAGSTPEPQGAPESEQRGSAAGGGSGEGGSSYRAT</sequence>
<gene>
    <name evidence="3" type="ORF">CEP50_13960</name>
</gene>
<feature type="compositionally biased region" description="Gly residues" evidence="1">
    <location>
        <begin position="272"/>
        <end position="281"/>
    </location>
</feature>
<evidence type="ECO:0000256" key="1">
    <source>
        <dbReference type="SAM" id="MobiDB-lite"/>
    </source>
</evidence>
<dbReference type="Gene3D" id="1.10.287.1260">
    <property type="match status" value="2"/>
</dbReference>
<dbReference type="EMBL" id="PVSR01000026">
    <property type="protein sequence ID" value="PRW62719.1"/>
    <property type="molecule type" value="Genomic_DNA"/>
</dbReference>
<comment type="caution">
    <text evidence="3">The sequence shown here is derived from an EMBL/GenBank/DDBJ whole genome shotgun (WGS) entry which is preliminary data.</text>
</comment>
<evidence type="ECO:0000313" key="3">
    <source>
        <dbReference type="EMBL" id="PRW62719.1"/>
    </source>
</evidence>
<dbReference type="RefSeq" id="WP_106114394.1">
    <property type="nucleotide sequence ID" value="NZ_PVSR01000026.1"/>
</dbReference>
<dbReference type="InterPro" id="IPR008910">
    <property type="entry name" value="MSC_TM_helix"/>
</dbReference>
<feature type="transmembrane region" description="Helical" evidence="2">
    <location>
        <begin position="87"/>
        <end position="108"/>
    </location>
</feature>
<protein>
    <recommendedName>
        <fullName evidence="5">Transporter</fullName>
    </recommendedName>
</protein>
<keyword evidence="2" id="KW-1133">Transmembrane helix</keyword>
<keyword evidence="2" id="KW-0812">Transmembrane</keyword>
<name>A0A2T0GUD1_ACTMO</name>
<proteinExistence type="predicted"/>
<organism evidence="3 4">
    <name type="scientific">Actinopolyspora mortivallis</name>
    <dbReference type="NCBI Taxonomy" id="33906"/>
    <lineage>
        <taxon>Bacteria</taxon>
        <taxon>Bacillati</taxon>
        <taxon>Actinomycetota</taxon>
        <taxon>Actinomycetes</taxon>
        <taxon>Actinopolysporales</taxon>
        <taxon>Actinopolysporaceae</taxon>
        <taxon>Actinopolyspora</taxon>
    </lineage>
</organism>
<feature type="transmembrane region" description="Helical" evidence="2">
    <location>
        <begin position="128"/>
        <end position="148"/>
    </location>
</feature>
<accession>A0A2T0GUD1</accession>
<reference evidence="3 4" key="1">
    <citation type="submission" date="2018-03" db="EMBL/GenBank/DDBJ databases">
        <title>Actinopolyspora mortivallis from Sahara, screening for active biomolecules.</title>
        <authorList>
            <person name="Selama O."/>
            <person name="Wellington E.M.H."/>
            <person name="Hacene H."/>
        </authorList>
    </citation>
    <scope>NUCLEOTIDE SEQUENCE [LARGE SCALE GENOMIC DNA]</scope>
    <source>
        <strain evidence="3 4">M5A</strain>
    </source>
</reference>
<dbReference type="Pfam" id="PF05552">
    <property type="entry name" value="MS_channel_1st_1"/>
    <property type="match status" value="2"/>
</dbReference>
<dbReference type="Proteomes" id="UP000239352">
    <property type="component" value="Unassembled WGS sequence"/>
</dbReference>
<keyword evidence="2" id="KW-0472">Membrane</keyword>
<feature type="transmembrane region" description="Helical" evidence="2">
    <location>
        <begin position="160"/>
        <end position="178"/>
    </location>
</feature>
<feature type="region of interest" description="Disordered" evidence="1">
    <location>
        <begin position="226"/>
        <end position="287"/>
    </location>
</feature>
<dbReference type="AlphaFoldDB" id="A0A2T0GUD1"/>
<dbReference type="InParanoid" id="A0A2T0GUD1"/>
<evidence type="ECO:0008006" key="5">
    <source>
        <dbReference type="Google" id="ProtNLM"/>
    </source>
</evidence>
<feature type="transmembrane region" description="Helical" evidence="2">
    <location>
        <begin position="27"/>
        <end position="48"/>
    </location>
</feature>
<keyword evidence="4" id="KW-1185">Reference proteome</keyword>
<evidence type="ECO:0000313" key="4">
    <source>
        <dbReference type="Proteomes" id="UP000239352"/>
    </source>
</evidence>